<feature type="chain" id="PRO_5022775868" evidence="6">
    <location>
        <begin position="24"/>
        <end position="417"/>
    </location>
</feature>
<dbReference type="GO" id="GO:0004252">
    <property type="term" value="F:serine-type endopeptidase activity"/>
    <property type="evidence" value="ECO:0007669"/>
    <property type="project" value="UniProtKB-UniRule"/>
</dbReference>
<evidence type="ECO:0000313" key="9">
    <source>
        <dbReference type="Proteomes" id="UP000315673"/>
    </source>
</evidence>
<reference evidence="8 9" key="1">
    <citation type="submission" date="2019-07" db="EMBL/GenBank/DDBJ databases">
        <title>Full genome sequence of Sphingomonas sp. 4R-6-7(HKS19).</title>
        <authorList>
            <person name="Im W.-T."/>
        </authorList>
    </citation>
    <scope>NUCLEOTIDE SEQUENCE [LARGE SCALE GENOMIC DNA]</scope>
    <source>
        <strain evidence="8 9">HKS19</strain>
    </source>
</reference>
<dbReference type="Pfam" id="PF00082">
    <property type="entry name" value="Peptidase_S8"/>
    <property type="match status" value="1"/>
</dbReference>
<feature type="signal peptide" evidence="6">
    <location>
        <begin position="1"/>
        <end position="23"/>
    </location>
</feature>
<dbReference type="InterPro" id="IPR036852">
    <property type="entry name" value="Peptidase_S8/S53_dom_sf"/>
</dbReference>
<feature type="active site" description="Charge relay system" evidence="5">
    <location>
        <position position="174"/>
    </location>
</feature>
<feature type="domain" description="Peptidase S8/S53" evidence="7">
    <location>
        <begin position="165"/>
        <end position="372"/>
    </location>
</feature>
<dbReference type="InterPro" id="IPR000209">
    <property type="entry name" value="Peptidase_S8/S53_dom"/>
</dbReference>
<dbReference type="PRINTS" id="PR00723">
    <property type="entry name" value="SUBTILISIN"/>
</dbReference>
<dbReference type="InterPro" id="IPR022398">
    <property type="entry name" value="Peptidase_S8_His-AS"/>
</dbReference>
<feature type="active site" description="Charge relay system" evidence="5">
    <location>
        <position position="355"/>
    </location>
</feature>
<evidence type="ECO:0000313" key="8">
    <source>
        <dbReference type="EMBL" id="QDZ08767.1"/>
    </source>
</evidence>
<dbReference type="PROSITE" id="PS51892">
    <property type="entry name" value="SUBTILASE"/>
    <property type="match status" value="1"/>
</dbReference>
<evidence type="ECO:0000256" key="3">
    <source>
        <dbReference type="ARBA" id="ARBA00022801"/>
    </source>
</evidence>
<dbReference type="InterPro" id="IPR015500">
    <property type="entry name" value="Peptidase_S8_subtilisin-rel"/>
</dbReference>
<organism evidence="8 9">
    <name type="scientific">Sphingomonas panacisoli</name>
    <dbReference type="NCBI Taxonomy" id="1813879"/>
    <lineage>
        <taxon>Bacteria</taxon>
        <taxon>Pseudomonadati</taxon>
        <taxon>Pseudomonadota</taxon>
        <taxon>Alphaproteobacteria</taxon>
        <taxon>Sphingomonadales</taxon>
        <taxon>Sphingomonadaceae</taxon>
        <taxon>Sphingomonas</taxon>
    </lineage>
</organism>
<dbReference type="PROSITE" id="PS00137">
    <property type="entry name" value="SUBTILASE_HIS"/>
    <property type="match status" value="1"/>
</dbReference>
<dbReference type="PANTHER" id="PTHR43806:SF11">
    <property type="entry name" value="CEREVISIN-RELATED"/>
    <property type="match status" value="1"/>
</dbReference>
<proteinExistence type="inferred from homology"/>
<keyword evidence="9" id="KW-1185">Reference proteome</keyword>
<feature type="active site" description="Charge relay system" evidence="5">
    <location>
        <position position="205"/>
    </location>
</feature>
<evidence type="ECO:0000256" key="4">
    <source>
        <dbReference type="ARBA" id="ARBA00022825"/>
    </source>
</evidence>
<dbReference type="InterPro" id="IPR050131">
    <property type="entry name" value="Peptidase_S8_subtilisin-like"/>
</dbReference>
<accession>A0A5B8LKK6</accession>
<evidence type="ECO:0000256" key="5">
    <source>
        <dbReference type="PROSITE-ProRule" id="PRU01240"/>
    </source>
</evidence>
<keyword evidence="2 5" id="KW-0645">Protease</keyword>
<evidence type="ECO:0000256" key="1">
    <source>
        <dbReference type="ARBA" id="ARBA00011073"/>
    </source>
</evidence>
<dbReference type="AlphaFoldDB" id="A0A5B8LKK6"/>
<dbReference type="EMBL" id="CP042306">
    <property type="protein sequence ID" value="QDZ08767.1"/>
    <property type="molecule type" value="Genomic_DNA"/>
</dbReference>
<keyword evidence="4 5" id="KW-0720">Serine protease</keyword>
<keyword evidence="3 5" id="KW-0378">Hydrolase</keyword>
<dbReference type="PANTHER" id="PTHR43806">
    <property type="entry name" value="PEPTIDASE S8"/>
    <property type="match status" value="1"/>
</dbReference>
<dbReference type="Gene3D" id="3.40.50.200">
    <property type="entry name" value="Peptidase S8/S53 domain"/>
    <property type="match status" value="1"/>
</dbReference>
<dbReference type="Proteomes" id="UP000315673">
    <property type="component" value="Chromosome"/>
</dbReference>
<gene>
    <name evidence="8" type="ORF">FPZ24_15910</name>
</gene>
<keyword evidence="6" id="KW-0732">Signal</keyword>
<dbReference type="KEGG" id="spai:FPZ24_15910"/>
<dbReference type="RefSeq" id="WP_146573634.1">
    <property type="nucleotide sequence ID" value="NZ_CP042306.1"/>
</dbReference>
<protein>
    <submittedName>
        <fullName evidence="8">S8 family serine peptidase</fullName>
    </submittedName>
</protein>
<sequence length="417" mass="43559">MIWRWFFALSAVPLLFATGTAPAKNVATRVDATDAVRPAQVLVMLRLPPLHLRGGATYSGSYGDAASQAARRRIANGIARKYGMRVAESWPMPLLGVDCLALDLPPGLSVDGAIALLSRDKAVLWAQPVQTYEGRGAPATSDPLYLAQPSASAWRLSTLHSYATGRGVRVAVIDSKIELTHPDLAGQFSVDADFVGGRVPLAERHGTGVAGVIAAKADNGIGVAGVAPAARLMALRACWESTSGTRPTLCSTLSLAKAIEYAIDHDAQIINLSLSGPPDPLLDKLIDVALTRGISVVAAYDGAALKGGFPASKPGVIAVTDESLPAWPATVYGAPGRDIPTTEPGGKWYIVNGSSYAAAHVAGLIALARERRSGARMRIALKPNGRIIDACATLVSTSPSCDCECAIRRAQQARGKS</sequence>
<evidence type="ECO:0000259" key="7">
    <source>
        <dbReference type="Pfam" id="PF00082"/>
    </source>
</evidence>
<evidence type="ECO:0000256" key="6">
    <source>
        <dbReference type="SAM" id="SignalP"/>
    </source>
</evidence>
<dbReference type="OrthoDB" id="5405281at2"/>
<comment type="similarity">
    <text evidence="1 5">Belongs to the peptidase S8 family.</text>
</comment>
<name>A0A5B8LKK6_9SPHN</name>
<dbReference type="SUPFAM" id="SSF52743">
    <property type="entry name" value="Subtilisin-like"/>
    <property type="match status" value="1"/>
</dbReference>
<dbReference type="GO" id="GO:0006508">
    <property type="term" value="P:proteolysis"/>
    <property type="evidence" value="ECO:0007669"/>
    <property type="project" value="UniProtKB-KW"/>
</dbReference>
<evidence type="ECO:0000256" key="2">
    <source>
        <dbReference type="ARBA" id="ARBA00022670"/>
    </source>
</evidence>